<dbReference type="STRING" id="887144.BJF91_15755"/>
<sequence>MEEHTIVDSVASANWCPKDDTAFAIRARRNILAGFWAGERLGLQGPDLARYAQAIHVEDFRLRGDEDVIGKMKQDFSEARMSVSDADLYLMLRKSHLRALAETGCTD</sequence>
<evidence type="ECO:0008006" key="3">
    <source>
        <dbReference type="Google" id="ProtNLM"/>
    </source>
</evidence>
<evidence type="ECO:0000313" key="1">
    <source>
        <dbReference type="EMBL" id="OLP51720.1"/>
    </source>
</evidence>
<accession>A0A1Q9AA22</accession>
<comment type="caution">
    <text evidence="1">The sequence shown here is derived from an EMBL/GenBank/DDBJ whole genome shotgun (WGS) entry which is preliminary data.</text>
</comment>
<dbReference type="AlphaFoldDB" id="A0A1Q9AA22"/>
<proteinExistence type="predicted"/>
<dbReference type="InterPro" id="IPR038293">
    <property type="entry name" value="ATPase_inh_sub_z_sf"/>
</dbReference>
<dbReference type="Proteomes" id="UP000185598">
    <property type="component" value="Unassembled WGS sequence"/>
</dbReference>
<gene>
    <name evidence="1" type="ORF">BJF91_15755</name>
</gene>
<reference evidence="1 2" key="1">
    <citation type="submission" date="2016-09" db="EMBL/GenBank/DDBJ databases">
        <title>Rhizobium oryziradicis sp. nov., isolated from the root of rice.</title>
        <authorList>
            <person name="Zhao J."/>
            <person name="Zhang X."/>
        </authorList>
    </citation>
    <scope>NUCLEOTIDE SEQUENCE [LARGE SCALE GENOMIC DNA]</scope>
    <source>
        <strain evidence="1 2">14971</strain>
    </source>
</reference>
<dbReference type="InterPro" id="IPR009945">
    <property type="entry name" value="ATPase_inh_sub_z"/>
</dbReference>
<evidence type="ECO:0000313" key="2">
    <source>
        <dbReference type="Proteomes" id="UP000185598"/>
    </source>
</evidence>
<dbReference type="EMBL" id="MKIN01000019">
    <property type="protein sequence ID" value="OLP51720.1"/>
    <property type="molecule type" value="Genomic_DNA"/>
</dbReference>
<keyword evidence="2" id="KW-1185">Reference proteome</keyword>
<protein>
    <recommendedName>
        <fullName evidence="3">Aldolase</fullName>
    </recommendedName>
</protein>
<dbReference type="Gene3D" id="1.10.790.20">
    <property type="entry name" value="Domain of unknown function DUF1476"/>
    <property type="match status" value="1"/>
</dbReference>
<name>A0A1Q9AA22_9HYPH</name>
<organism evidence="1 2">
    <name type="scientific">Allorhizobium taibaishanense</name>
    <dbReference type="NCBI Taxonomy" id="887144"/>
    <lineage>
        <taxon>Bacteria</taxon>
        <taxon>Pseudomonadati</taxon>
        <taxon>Pseudomonadota</taxon>
        <taxon>Alphaproteobacteria</taxon>
        <taxon>Hyphomicrobiales</taxon>
        <taxon>Rhizobiaceae</taxon>
        <taxon>Rhizobium/Agrobacterium group</taxon>
        <taxon>Allorhizobium</taxon>
    </lineage>
</organism>
<dbReference type="Pfam" id="PF07345">
    <property type="entry name" value="ATPaseInh_sub_z"/>
    <property type="match status" value="1"/>
</dbReference>